<keyword evidence="8" id="KW-0812">Transmembrane</keyword>
<feature type="transmembrane region" description="Helical" evidence="8">
    <location>
        <begin position="45"/>
        <end position="70"/>
    </location>
</feature>
<keyword evidence="10" id="KW-1185">Reference proteome</keyword>
<evidence type="ECO:0000256" key="8">
    <source>
        <dbReference type="SAM" id="Phobius"/>
    </source>
</evidence>
<proteinExistence type="inferred from homology"/>
<evidence type="ECO:0000256" key="4">
    <source>
        <dbReference type="ARBA" id="ARBA00022525"/>
    </source>
</evidence>
<keyword evidence="8" id="KW-0472">Membrane</keyword>
<comment type="similarity">
    <text evidence="2">Belongs to the alpha/beta interferon family.</text>
</comment>
<dbReference type="GO" id="GO:0005125">
    <property type="term" value="F:cytokine activity"/>
    <property type="evidence" value="ECO:0007669"/>
    <property type="project" value="UniProtKB-KW"/>
</dbReference>
<dbReference type="Gene3D" id="1.20.1250.10">
    <property type="match status" value="1"/>
</dbReference>
<keyword evidence="3" id="KW-0202">Cytokine</keyword>
<comment type="caution">
    <text evidence="9">The sequence shown here is derived from an EMBL/GenBank/DDBJ whole genome shotgun (WGS) entry which is preliminary data.</text>
</comment>
<protein>
    <submittedName>
        <fullName evidence="9">Interferon phi 1</fullName>
    </submittedName>
</protein>
<evidence type="ECO:0000256" key="5">
    <source>
        <dbReference type="ARBA" id="ARBA00022729"/>
    </source>
</evidence>
<keyword evidence="8" id="KW-1133">Transmembrane helix</keyword>
<dbReference type="GO" id="GO:0005615">
    <property type="term" value="C:extracellular space"/>
    <property type="evidence" value="ECO:0007669"/>
    <property type="project" value="UniProtKB-KW"/>
</dbReference>
<dbReference type="GO" id="GO:0005126">
    <property type="term" value="F:cytokine receptor binding"/>
    <property type="evidence" value="ECO:0007669"/>
    <property type="project" value="InterPro"/>
</dbReference>
<organism evidence="9 10">
    <name type="scientific">Scomber scombrus</name>
    <name type="common">Atlantic mackerel</name>
    <name type="synonym">Scomber vernalis</name>
    <dbReference type="NCBI Taxonomy" id="13677"/>
    <lineage>
        <taxon>Eukaryota</taxon>
        <taxon>Metazoa</taxon>
        <taxon>Chordata</taxon>
        <taxon>Craniata</taxon>
        <taxon>Vertebrata</taxon>
        <taxon>Euteleostomi</taxon>
        <taxon>Actinopterygii</taxon>
        <taxon>Neopterygii</taxon>
        <taxon>Teleostei</taxon>
        <taxon>Neoteleostei</taxon>
        <taxon>Acanthomorphata</taxon>
        <taxon>Pelagiaria</taxon>
        <taxon>Scombriformes</taxon>
        <taxon>Scombridae</taxon>
        <taxon>Scomber</taxon>
    </lineage>
</organism>
<dbReference type="InterPro" id="IPR000471">
    <property type="entry name" value="Interferon_alpha/beta/delta"/>
</dbReference>
<dbReference type="GO" id="GO:0006955">
    <property type="term" value="P:immune response"/>
    <property type="evidence" value="ECO:0007669"/>
    <property type="project" value="UniProtKB-ARBA"/>
</dbReference>
<dbReference type="PANTHER" id="PTHR11691:SF73">
    <property type="entry name" value="INTERFERON BETA"/>
    <property type="match status" value="1"/>
</dbReference>
<evidence type="ECO:0000256" key="6">
    <source>
        <dbReference type="ARBA" id="ARBA00023118"/>
    </source>
</evidence>
<keyword evidence="6" id="KW-0051">Antiviral defense</keyword>
<sequence length="244" mass="28516">MEGNSLHISVSCLCIKHEAAAGWTLRDTLLFITFITFITETETVFIIFIIFIILMYTVLFLLCGALTPALCCDWFNHQFRHLNGESLKLLQQMGDQMTEAEDSPVAFPYRLYERMRNTQVEESQLRFIRDSLQLIFDLYCHGNHSSVTWDTDKSERFLIQTHRQIEELNQCFSTERHVSVKLRKYYKRLSKSTVERMGGSAASWELIRQETAHHLEQLDLLVASMASRRRSRRPSAVSVTSRRR</sequence>
<gene>
    <name evidence="9" type="ORF">FSCOSCO3_A030536</name>
</gene>
<name>A0AAV1QBD4_SCOSC</name>
<evidence type="ECO:0000313" key="9">
    <source>
        <dbReference type="EMBL" id="CAK6980510.1"/>
    </source>
</evidence>
<evidence type="ECO:0000313" key="10">
    <source>
        <dbReference type="Proteomes" id="UP001314229"/>
    </source>
</evidence>
<dbReference type="SUPFAM" id="SSF47266">
    <property type="entry name" value="4-helical cytokines"/>
    <property type="match status" value="1"/>
</dbReference>
<comment type="subcellular location">
    <subcellularLocation>
        <location evidence="1">Secreted</location>
    </subcellularLocation>
</comment>
<dbReference type="PANTHER" id="PTHR11691">
    <property type="entry name" value="TYPE I INTERFERON"/>
    <property type="match status" value="1"/>
</dbReference>
<keyword evidence="4" id="KW-0964">Secreted</keyword>
<dbReference type="EMBL" id="CAWUFR010000695">
    <property type="protein sequence ID" value="CAK6980510.1"/>
    <property type="molecule type" value="Genomic_DNA"/>
</dbReference>
<evidence type="ECO:0000256" key="1">
    <source>
        <dbReference type="ARBA" id="ARBA00004613"/>
    </source>
</evidence>
<evidence type="ECO:0000256" key="3">
    <source>
        <dbReference type="ARBA" id="ARBA00022514"/>
    </source>
</evidence>
<dbReference type="GO" id="GO:0051607">
    <property type="term" value="P:defense response to virus"/>
    <property type="evidence" value="ECO:0007669"/>
    <property type="project" value="UniProtKB-KW"/>
</dbReference>
<evidence type="ECO:0000256" key="7">
    <source>
        <dbReference type="ARBA" id="ARBA00023157"/>
    </source>
</evidence>
<accession>A0AAV1QBD4</accession>
<dbReference type="Pfam" id="PF00143">
    <property type="entry name" value="Interferon"/>
    <property type="match status" value="1"/>
</dbReference>
<reference evidence="9 10" key="1">
    <citation type="submission" date="2024-01" db="EMBL/GenBank/DDBJ databases">
        <authorList>
            <person name="Alioto T."/>
            <person name="Alioto T."/>
            <person name="Gomez Garrido J."/>
        </authorList>
    </citation>
    <scope>NUCLEOTIDE SEQUENCE [LARGE SCALE GENOMIC DNA]</scope>
</reference>
<dbReference type="Proteomes" id="UP001314229">
    <property type="component" value="Unassembled WGS sequence"/>
</dbReference>
<evidence type="ECO:0000256" key="2">
    <source>
        <dbReference type="ARBA" id="ARBA00011033"/>
    </source>
</evidence>
<keyword evidence="5" id="KW-0732">Signal</keyword>
<dbReference type="AlphaFoldDB" id="A0AAV1QBD4"/>
<keyword evidence="7" id="KW-1015">Disulfide bond</keyword>
<dbReference type="InterPro" id="IPR009079">
    <property type="entry name" value="4_helix_cytokine-like_core"/>
</dbReference>